<comment type="caution">
    <text evidence="3">The sequence shown here is derived from an EMBL/GenBank/DDBJ whole genome shotgun (WGS) entry which is preliminary data.</text>
</comment>
<reference evidence="3 4" key="1">
    <citation type="journal article" date="2019" name="Plant Biotechnol. J.">
        <title>The red bayberry genome and genetic basis of sex determination.</title>
        <authorList>
            <person name="Jia H.M."/>
            <person name="Jia H.J."/>
            <person name="Cai Q.L."/>
            <person name="Wang Y."/>
            <person name="Zhao H.B."/>
            <person name="Yang W.F."/>
            <person name="Wang G.Y."/>
            <person name="Li Y.H."/>
            <person name="Zhan D.L."/>
            <person name="Shen Y.T."/>
            <person name="Niu Q.F."/>
            <person name="Chang L."/>
            <person name="Qiu J."/>
            <person name="Zhao L."/>
            <person name="Xie H.B."/>
            <person name="Fu W.Y."/>
            <person name="Jin J."/>
            <person name="Li X.W."/>
            <person name="Jiao Y."/>
            <person name="Zhou C.C."/>
            <person name="Tu T."/>
            <person name="Chai C.Y."/>
            <person name="Gao J.L."/>
            <person name="Fan L.J."/>
            <person name="van de Weg E."/>
            <person name="Wang J.Y."/>
            <person name="Gao Z.S."/>
        </authorList>
    </citation>
    <scope>NUCLEOTIDE SEQUENCE [LARGE SCALE GENOMIC DNA]</scope>
    <source>
        <tissue evidence="3">Leaves</tissue>
    </source>
</reference>
<comment type="similarity">
    <text evidence="1">Belongs to the 'GDSL' lipolytic enzyme family.</text>
</comment>
<dbReference type="InterPro" id="IPR050592">
    <property type="entry name" value="GDSL_lipolytic_enzyme"/>
</dbReference>
<dbReference type="InterPro" id="IPR001087">
    <property type="entry name" value="GDSL"/>
</dbReference>
<gene>
    <name evidence="3" type="ORF">CJ030_MR8G028330</name>
</gene>
<dbReference type="FunFam" id="3.40.50.1110:FF:000003">
    <property type="entry name" value="GDSL esterase/lipase APG"/>
    <property type="match status" value="2"/>
</dbReference>
<evidence type="ECO:0000313" key="4">
    <source>
        <dbReference type="Proteomes" id="UP000516437"/>
    </source>
</evidence>
<dbReference type="EMBL" id="RXIC02000026">
    <property type="protein sequence ID" value="KAB1204051.1"/>
    <property type="molecule type" value="Genomic_DNA"/>
</dbReference>
<protein>
    <submittedName>
        <fullName evidence="3">GDSL esterase/lipase EXL3</fullName>
    </submittedName>
</protein>
<dbReference type="PANTHER" id="PTHR45642:SF150">
    <property type="entry name" value="GDSL ESTERASE_LIPASE EXL3"/>
    <property type="match status" value="1"/>
</dbReference>
<dbReference type="SUPFAM" id="SSF52266">
    <property type="entry name" value="SGNH hydrolase"/>
    <property type="match status" value="1"/>
</dbReference>
<evidence type="ECO:0000313" key="3">
    <source>
        <dbReference type="EMBL" id="KAB1204051.1"/>
    </source>
</evidence>
<dbReference type="CDD" id="cd01837">
    <property type="entry name" value="SGNH_plant_lipase_like"/>
    <property type="match status" value="2"/>
</dbReference>
<dbReference type="Pfam" id="PF00657">
    <property type="entry name" value="Lipase_GDSL"/>
    <property type="match status" value="2"/>
</dbReference>
<evidence type="ECO:0000256" key="1">
    <source>
        <dbReference type="ARBA" id="ARBA00008668"/>
    </source>
</evidence>
<organism evidence="3 4">
    <name type="scientific">Morella rubra</name>
    <name type="common">Chinese bayberry</name>
    <dbReference type="NCBI Taxonomy" id="262757"/>
    <lineage>
        <taxon>Eukaryota</taxon>
        <taxon>Viridiplantae</taxon>
        <taxon>Streptophyta</taxon>
        <taxon>Embryophyta</taxon>
        <taxon>Tracheophyta</taxon>
        <taxon>Spermatophyta</taxon>
        <taxon>Magnoliopsida</taxon>
        <taxon>eudicotyledons</taxon>
        <taxon>Gunneridae</taxon>
        <taxon>Pentapetalae</taxon>
        <taxon>rosids</taxon>
        <taxon>fabids</taxon>
        <taxon>Fagales</taxon>
        <taxon>Myricaceae</taxon>
        <taxon>Morella</taxon>
    </lineage>
</organism>
<keyword evidence="2" id="KW-0472">Membrane</keyword>
<dbReference type="AlphaFoldDB" id="A0A6A1UUW5"/>
<dbReference type="Proteomes" id="UP000516437">
    <property type="component" value="Chromosome 8"/>
</dbReference>
<dbReference type="PROSITE" id="PS01098">
    <property type="entry name" value="LIPASE_GDSL_SER"/>
    <property type="match status" value="2"/>
</dbReference>
<keyword evidence="2" id="KW-0812">Transmembrane</keyword>
<dbReference type="GO" id="GO:0016298">
    <property type="term" value="F:lipase activity"/>
    <property type="evidence" value="ECO:0007669"/>
    <property type="project" value="InterPro"/>
</dbReference>
<evidence type="ECO:0000256" key="2">
    <source>
        <dbReference type="SAM" id="Phobius"/>
    </source>
</evidence>
<dbReference type="InterPro" id="IPR036514">
    <property type="entry name" value="SGNH_hydro_sf"/>
</dbReference>
<dbReference type="Gene3D" id="3.40.50.1110">
    <property type="entry name" value="SGNH hydrolase"/>
    <property type="match status" value="2"/>
</dbReference>
<name>A0A6A1UUW5_9ROSI</name>
<keyword evidence="2" id="KW-1133">Transmembrane helix</keyword>
<feature type="transmembrane region" description="Helical" evidence="2">
    <location>
        <begin position="6"/>
        <end position="27"/>
    </location>
</feature>
<dbReference type="PANTHER" id="PTHR45642">
    <property type="entry name" value="GDSL ESTERASE/LIPASE EXL3"/>
    <property type="match status" value="1"/>
</dbReference>
<accession>A0A6A1UUW5</accession>
<sequence>MHSLSATLSCSSIKLLFNVVVIFVLFCNTKAVITLPSNVTFPAVIAFGDSIVDTGNNNNLTTLIKCNFPPYGKDFAGKVPTGRFGNGKVPSDMIVEALGIKELLPAYRTPNLQPQDLKTGVCFASGGAGYDPLTAKLVSVLSLSDQLQMFEEYIGKLKGINGEETTNSTLAKSLFLVVAGSDDIANTYFAPGSIRRLQDTVPAYTDFMVNRASEFLTELYGLGARRIAVFGVPAIGCVPSQRTLAGGLQRNCSQRHNQAAKMFNDKLSAKLDSLNRDLRDGNMVYIDVYNSLLDLVQNPKKYGFGSIVDRGCCGTGTIEVTKLCNPATVTCRNLTDYVFWDSYHPTEAAYKNLIRPFFEQYIGALQQENYVHSLLCSLLFNLLFFVHFCNTKAITKLPPNETSVPAVIVFGDSIVDTGNNNYLPTIAKCNFSPYGKDFPGGVPTGRFSDGKVPSDMLAEKLGVKELLPPYLSPNLQPHDLKTGVCFASGGAGFDPLTSQLALEMFMGYIATLKGIVGEDGTNFILARSVFALVAGSNDIDNTYFGPTLRRSQYDVPSYTGLMVDYASTFLQTLYQLGARRIAVLSVPPIGCLPTTRTLTGGVQRQCSEKHNQAAKIFNSMLSRKLDALNRNLPDSRMVYVDIYNPLLDLIQNPTKYGFVYFDKGCCGTGKIEATILCNPTTPTCTNVSQYLFWDSFHPTEAAYNILTQIFTKYKGIL</sequence>
<keyword evidence="4" id="KW-1185">Reference proteome</keyword>
<proteinExistence type="inferred from homology"/>
<dbReference type="InterPro" id="IPR008265">
    <property type="entry name" value="Lipase_GDSL_AS"/>
</dbReference>
<dbReference type="GO" id="GO:0006629">
    <property type="term" value="P:lipid metabolic process"/>
    <property type="evidence" value="ECO:0007669"/>
    <property type="project" value="InterPro"/>
</dbReference>
<dbReference type="OrthoDB" id="1600564at2759"/>
<dbReference type="InterPro" id="IPR035669">
    <property type="entry name" value="SGNH_plant_lipase-like"/>
</dbReference>